<keyword evidence="2" id="KW-1185">Reference proteome</keyword>
<name>A0ABY4D7A7_9SPIR</name>
<sequence>MIQDQKRIKMLSNFPKSNISITNRDGEVLYQNIKAVFADNMFLIEDIKLIFEEGDIIEKMLPNGRSERYEILKTGFTEGLSTIPAHFQTKVRKIIKHKAENIQGYTPSIINNTYSGVANLQVQQNTHNSSQVMNIKNGLDYEQIELILELLKCDKLKNEIPAERLSEFEKAKDDLESAIQRKDPKEKIKPVLSFIKNLIFTCGTSALSAMVVDQISKII</sequence>
<organism evidence="1 2">
    <name type="scientific">Sphaerochaeta associata</name>
    <dbReference type="NCBI Taxonomy" id="1129264"/>
    <lineage>
        <taxon>Bacteria</taxon>
        <taxon>Pseudomonadati</taxon>
        <taxon>Spirochaetota</taxon>
        <taxon>Spirochaetia</taxon>
        <taxon>Spirochaetales</taxon>
        <taxon>Sphaerochaetaceae</taxon>
        <taxon>Sphaerochaeta</taxon>
    </lineage>
</organism>
<reference evidence="2" key="1">
    <citation type="journal article" date="2024" name="J Bioinform Genom">
        <title>Complete genome sequence of the type strain bacterium Sphaerochaeta associata GLS2t (VKM B-2742)t.</title>
        <authorList>
            <person name="Troshina O.Y."/>
            <person name="Tepeeva A.N."/>
            <person name="Arzamasceva V.O."/>
            <person name="Whitman W.B."/>
            <person name="Varghese N."/>
            <person name="Shapiro N."/>
            <person name="Woyke T."/>
            <person name="Kripides N.C."/>
            <person name="Vasilenko O.V."/>
        </authorList>
    </citation>
    <scope>NUCLEOTIDE SEQUENCE [LARGE SCALE GENOMIC DNA]</scope>
    <source>
        <strain evidence="2">GLS2T</strain>
    </source>
</reference>
<gene>
    <name evidence="1" type="ORF">MUG09_10890</name>
</gene>
<proteinExistence type="predicted"/>
<evidence type="ECO:0000313" key="1">
    <source>
        <dbReference type="EMBL" id="UOM50060.1"/>
    </source>
</evidence>
<accession>A0ABY4D7A7</accession>
<protein>
    <submittedName>
        <fullName evidence="1">Uncharacterized protein</fullName>
    </submittedName>
</protein>
<dbReference type="EMBL" id="CP094929">
    <property type="protein sequence ID" value="UOM50060.1"/>
    <property type="molecule type" value="Genomic_DNA"/>
</dbReference>
<dbReference type="Proteomes" id="UP000829708">
    <property type="component" value="Chromosome"/>
</dbReference>
<evidence type="ECO:0000313" key="2">
    <source>
        <dbReference type="Proteomes" id="UP000829708"/>
    </source>
</evidence>
<dbReference type="RefSeq" id="WP_244771454.1">
    <property type="nucleotide sequence ID" value="NZ_CP094929.1"/>
</dbReference>